<feature type="transmembrane region" description="Helical" evidence="6">
    <location>
        <begin position="114"/>
        <end position="133"/>
    </location>
</feature>
<feature type="transmembrane region" description="Helical" evidence="6">
    <location>
        <begin position="145"/>
        <end position="164"/>
    </location>
</feature>
<comment type="caution">
    <text evidence="8">The sequence shown here is derived from an EMBL/GenBank/DDBJ whole genome shotgun (WGS) entry which is preliminary data.</text>
</comment>
<feature type="transmembrane region" description="Helical" evidence="6">
    <location>
        <begin position="337"/>
        <end position="357"/>
    </location>
</feature>
<reference evidence="8" key="2">
    <citation type="submission" date="2021-04" db="EMBL/GenBank/DDBJ databases">
        <authorList>
            <person name="Podell S."/>
        </authorList>
    </citation>
    <scope>NUCLEOTIDE SEQUENCE</scope>
    <source>
        <strain evidence="8">Hildebrandi</strain>
    </source>
</reference>
<proteinExistence type="predicted"/>
<keyword evidence="3 6" id="KW-1133">Transmembrane helix</keyword>
<gene>
    <name evidence="8" type="ORF">IV203_010949</name>
</gene>
<sequence>MTSTRNDSPTKEGYGAISQPNGNDENNVRLSSVDSSSEHNNNNNNSHSLLGIAWIMVGSFSFSVMFLLVKLMEGKANSFTLVFYRSLVQIVLSLSNIARNGENPFGQVGNGNRIWLLVRGGFGSGAVIAWFYGIQHLPLPDAVTLQFTTPVFAALFAVCFVGEVWKRLDMVGAVVCLMGVCLIAHPTWLFGSVTEQSTVNNDDVTNDPTLFLSTNYTILLSNTTTTTTTTTDAATSQKGMAVVVTTAGAAMAGLAYVSVRLITGTSANVMVLYYATLSIPIVLLGSYGLLDTWTVWAPNPGSTFSMVDYLLLLLTGLAGYGGQFFTNLGLQRETAATGTLATSTQIVWTYVFELVFLHEGINGWSLAGTGLILGFMMIVGITKVAEHNNNNNKGTMNVEESDRLLAAQLDEL</sequence>
<dbReference type="Proteomes" id="UP000693970">
    <property type="component" value="Unassembled WGS sequence"/>
</dbReference>
<evidence type="ECO:0000256" key="1">
    <source>
        <dbReference type="ARBA" id="ARBA00004141"/>
    </source>
</evidence>
<evidence type="ECO:0000256" key="6">
    <source>
        <dbReference type="SAM" id="Phobius"/>
    </source>
</evidence>
<feature type="transmembrane region" description="Helical" evidence="6">
    <location>
        <begin position="49"/>
        <end position="69"/>
    </location>
</feature>
<feature type="transmembrane region" description="Helical" evidence="6">
    <location>
        <begin position="309"/>
        <end position="330"/>
    </location>
</feature>
<dbReference type="InterPro" id="IPR000620">
    <property type="entry name" value="EamA_dom"/>
</dbReference>
<feature type="transmembrane region" description="Helical" evidence="6">
    <location>
        <begin position="271"/>
        <end position="289"/>
    </location>
</feature>
<keyword evidence="9" id="KW-1185">Reference proteome</keyword>
<protein>
    <submittedName>
        <fullName evidence="8">EamA-like transporter family protein</fullName>
    </submittedName>
</protein>
<feature type="transmembrane region" description="Helical" evidence="6">
    <location>
        <begin position="239"/>
        <end position="259"/>
    </location>
</feature>
<evidence type="ECO:0000256" key="3">
    <source>
        <dbReference type="ARBA" id="ARBA00022989"/>
    </source>
</evidence>
<evidence type="ECO:0000256" key="2">
    <source>
        <dbReference type="ARBA" id="ARBA00022692"/>
    </source>
</evidence>
<keyword evidence="4 6" id="KW-0472">Membrane</keyword>
<dbReference type="AlphaFoldDB" id="A0A9K3KX18"/>
<feature type="transmembrane region" description="Helical" evidence="6">
    <location>
        <begin position="171"/>
        <end position="191"/>
    </location>
</feature>
<evidence type="ECO:0000256" key="4">
    <source>
        <dbReference type="ARBA" id="ARBA00023136"/>
    </source>
</evidence>
<dbReference type="Pfam" id="PF00892">
    <property type="entry name" value="EamA"/>
    <property type="match status" value="1"/>
</dbReference>
<reference evidence="8" key="1">
    <citation type="journal article" date="2021" name="Sci. Rep.">
        <title>Diploid genomic architecture of Nitzschia inconspicua, an elite biomass production diatom.</title>
        <authorList>
            <person name="Oliver A."/>
            <person name="Podell S."/>
            <person name="Pinowska A."/>
            <person name="Traller J.C."/>
            <person name="Smith S.R."/>
            <person name="McClure R."/>
            <person name="Beliaev A."/>
            <person name="Bohutskyi P."/>
            <person name="Hill E.A."/>
            <person name="Rabines A."/>
            <person name="Zheng H."/>
            <person name="Allen L.Z."/>
            <person name="Kuo A."/>
            <person name="Grigoriev I.V."/>
            <person name="Allen A.E."/>
            <person name="Hazlebeck D."/>
            <person name="Allen E.E."/>
        </authorList>
    </citation>
    <scope>NUCLEOTIDE SEQUENCE</scope>
    <source>
        <strain evidence="8">Hildebrandi</strain>
    </source>
</reference>
<dbReference type="GO" id="GO:0016020">
    <property type="term" value="C:membrane"/>
    <property type="evidence" value="ECO:0007669"/>
    <property type="project" value="UniProtKB-SubCell"/>
</dbReference>
<evidence type="ECO:0000259" key="7">
    <source>
        <dbReference type="Pfam" id="PF00892"/>
    </source>
</evidence>
<feature type="compositionally biased region" description="Polar residues" evidence="5">
    <location>
        <begin position="18"/>
        <end position="30"/>
    </location>
</feature>
<comment type="subcellular location">
    <subcellularLocation>
        <location evidence="1">Membrane</location>
        <topology evidence="1">Multi-pass membrane protein</topology>
    </subcellularLocation>
</comment>
<evidence type="ECO:0000256" key="5">
    <source>
        <dbReference type="SAM" id="MobiDB-lite"/>
    </source>
</evidence>
<dbReference type="OrthoDB" id="306876at2759"/>
<evidence type="ECO:0000313" key="8">
    <source>
        <dbReference type="EMBL" id="KAG7351589.1"/>
    </source>
</evidence>
<feature type="region of interest" description="Disordered" evidence="5">
    <location>
        <begin position="1"/>
        <end position="41"/>
    </location>
</feature>
<feature type="transmembrane region" description="Helical" evidence="6">
    <location>
        <begin position="363"/>
        <end position="385"/>
    </location>
</feature>
<dbReference type="PANTHER" id="PTHR22911:SF6">
    <property type="entry name" value="SOLUTE CARRIER FAMILY 35 MEMBER G1"/>
    <property type="match status" value="1"/>
</dbReference>
<evidence type="ECO:0000313" key="9">
    <source>
        <dbReference type="Proteomes" id="UP000693970"/>
    </source>
</evidence>
<feature type="compositionally biased region" description="Low complexity" evidence="5">
    <location>
        <begin position="31"/>
        <end position="41"/>
    </location>
</feature>
<accession>A0A9K3KX18</accession>
<organism evidence="8 9">
    <name type="scientific">Nitzschia inconspicua</name>
    <dbReference type="NCBI Taxonomy" id="303405"/>
    <lineage>
        <taxon>Eukaryota</taxon>
        <taxon>Sar</taxon>
        <taxon>Stramenopiles</taxon>
        <taxon>Ochrophyta</taxon>
        <taxon>Bacillariophyta</taxon>
        <taxon>Bacillariophyceae</taxon>
        <taxon>Bacillariophycidae</taxon>
        <taxon>Bacillariales</taxon>
        <taxon>Bacillariaceae</taxon>
        <taxon>Nitzschia</taxon>
    </lineage>
</organism>
<feature type="domain" description="EamA" evidence="7">
    <location>
        <begin position="50"/>
        <end position="183"/>
    </location>
</feature>
<dbReference type="PANTHER" id="PTHR22911">
    <property type="entry name" value="ACYL-MALONYL CONDENSING ENZYME-RELATED"/>
    <property type="match status" value="1"/>
</dbReference>
<keyword evidence="2 6" id="KW-0812">Transmembrane</keyword>
<dbReference type="EMBL" id="JAGRRH010000018">
    <property type="protein sequence ID" value="KAG7351589.1"/>
    <property type="molecule type" value="Genomic_DNA"/>
</dbReference>
<name>A0A9K3KX18_9STRA</name>